<dbReference type="eggNOG" id="COG2197">
    <property type="taxonomic scope" value="Bacteria"/>
</dbReference>
<dbReference type="GO" id="GO:0000160">
    <property type="term" value="P:phosphorelay signal transduction system"/>
    <property type="evidence" value="ECO:0007669"/>
    <property type="project" value="InterPro"/>
</dbReference>
<evidence type="ECO:0000256" key="1">
    <source>
        <dbReference type="ARBA" id="ARBA00022553"/>
    </source>
</evidence>
<evidence type="ECO:0000259" key="5">
    <source>
        <dbReference type="PROSITE" id="PS50110"/>
    </source>
</evidence>
<evidence type="ECO:0000313" key="7">
    <source>
        <dbReference type="Proteomes" id="UP000009223"/>
    </source>
</evidence>
<dbReference type="GO" id="GO:0003677">
    <property type="term" value="F:DNA binding"/>
    <property type="evidence" value="ECO:0007669"/>
    <property type="project" value="UniProtKB-KW"/>
</dbReference>
<dbReference type="SMART" id="SM00448">
    <property type="entry name" value="REC"/>
    <property type="match status" value="1"/>
</dbReference>
<dbReference type="PROSITE" id="PS50043">
    <property type="entry name" value="HTH_LUXR_2"/>
    <property type="match status" value="1"/>
</dbReference>
<dbReference type="InterPro" id="IPR001789">
    <property type="entry name" value="Sig_transdc_resp-reg_receiver"/>
</dbReference>
<gene>
    <name evidence="6" type="ordered locus">TREPR_1860</name>
</gene>
<dbReference type="STRING" id="545694.TREPR_1860"/>
<keyword evidence="1 3" id="KW-0597">Phosphoprotein</keyword>
<dbReference type="OrthoDB" id="359059at2"/>
<feature type="domain" description="HTH luxR-type" evidence="4">
    <location>
        <begin position="141"/>
        <end position="201"/>
    </location>
</feature>
<evidence type="ECO:0000259" key="4">
    <source>
        <dbReference type="PROSITE" id="PS50043"/>
    </source>
</evidence>
<dbReference type="RefSeq" id="WP_015708279.1">
    <property type="nucleotide sequence ID" value="NC_015578.1"/>
</dbReference>
<dbReference type="InterPro" id="IPR011006">
    <property type="entry name" value="CheY-like_superfamily"/>
</dbReference>
<dbReference type="InterPro" id="IPR058245">
    <property type="entry name" value="NreC/VraR/RcsB-like_REC"/>
</dbReference>
<organism evidence="6 7">
    <name type="scientific">Treponema primitia (strain ATCC BAA-887 / DSM 12427 / ZAS-2)</name>
    <dbReference type="NCBI Taxonomy" id="545694"/>
    <lineage>
        <taxon>Bacteria</taxon>
        <taxon>Pseudomonadati</taxon>
        <taxon>Spirochaetota</taxon>
        <taxon>Spirochaetia</taxon>
        <taxon>Spirochaetales</taxon>
        <taxon>Treponemataceae</taxon>
        <taxon>Treponema</taxon>
    </lineage>
</organism>
<evidence type="ECO:0000256" key="3">
    <source>
        <dbReference type="PROSITE-ProRule" id="PRU00169"/>
    </source>
</evidence>
<dbReference type="KEGG" id="tpi:TREPR_1860"/>
<dbReference type="AlphaFoldDB" id="F5YL67"/>
<name>F5YL67_TREPZ</name>
<feature type="modified residue" description="4-aspartylphosphate" evidence="3">
    <location>
        <position position="58"/>
    </location>
</feature>
<reference evidence="6 7" key="2">
    <citation type="journal article" date="2011" name="ISME J.">
        <title>RNA-seq reveals cooperative metabolic interactions between two termite-gut spirochete species in co-culture.</title>
        <authorList>
            <person name="Rosenthal A.Z."/>
            <person name="Matson E.G."/>
            <person name="Eldar A."/>
            <person name="Leadbetter J.R."/>
        </authorList>
    </citation>
    <scope>NUCLEOTIDE SEQUENCE [LARGE SCALE GENOMIC DNA]</scope>
    <source>
        <strain evidence="7">ATCC BAA-887 / DSM 12427 / ZAS-2</strain>
    </source>
</reference>
<dbReference type="Pfam" id="PF00072">
    <property type="entry name" value="Response_reg"/>
    <property type="match status" value="1"/>
</dbReference>
<dbReference type="PANTHER" id="PTHR43214:SF37">
    <property type="entry name" value="TRANSCRIPTIONAL REGULATORY PROTEIN YDFI"/>
    <property type="match status" value="1"/>
</dbReference>
<dbReference type="InterPro" id="IPR039420">
    <property type="entry name" value="WalR-like"/>
</dbReference>
<dbReference type="PROSITE" id="PS50110">
    <property type="entry name" value="RESPONSE_REGULATORY"/>
    <property type="match status" value="1"/>
</dbReference>
<dbReference type="SUPFAM" id="SSF46894">
    <property type="entry name" value="C-terminal effector domain of the bipartite response regulators"/>
    <property type="match status" value="1"/>
</dbReference>
<dbReference type="PANTHER" id="PTHR43214">
    <property type="entry name" value="TWO-COMPONENT RESPONSE REGULATOR"/>
    <property type="match status" value="1"/>
</dbReference>
<dbReference type="EMBL" id="CP001843">
    <property type="protein sequence ID" value="AEF86356.1"/>
    <property type="molecule type" value="Genomic_DNA"/>
</dbReference>
<sequence>MNTLVLIDDHTMMRRGLASYFTQTGRWQVLGEAGSQEEALALFETLSPGPLPGIILLDIDLHGSWGLDLIPRLRNYYEQKPPALIYSVYEDYAHVKAAIRAEAAGYVCKSQGEAELEMAMDAVLQGRIFFAPHLIVKMDAVSDILLCLTKRERQIFGMVQRSYSNRQIAEELVVSVRTIENNLSIIYDKTGVPGRKELEKL</sequence>
<dbReference type="PRINTS" id="PR00038">
    <property type="entry name" value="HTHLUXR"/>
</dbReference>
<dbReference type="SMART" id="SM00421">
    <property type="entry name" value="HTH_LUXR"/>
    <property type="match status" value="1"/>
</dbReference>
<dbReference type="Proteomes" id="UP000009223">
    <property type="component" value="Chromosome"/>
</dbReference>
<dbReference type="CDD" id="cd06170">
    <property type="entry name" value="LuxR_C_like"/>
    <property type="match status" value="1"/>
</dbReference>
<dbReference type="HOGENOM" id="CLU_000445_90_1_12"/>
<protein>
    <submittedName>
        <fullName evidence="6">Two component transcriptional regulator, LuxR family</fullName>
    </submittedName>
</protein>
<dbReference type="InterPro" id="IPR016032">
    <property type="entry name" value="Sig_transdc_resp-reg_C-effctor"/>
</dbReference>
<proteinExistence type="predicted"/>
<dbReference type="Pfam" id="PF00196">
    <property type="entry name" value="GerE"/>
    <property type="match status" value="1"/>
</dbReference>
<evidence type="ECO:0000313" key="6">
    <source>
        <dbReference type="EMBL" id="AEF86356.1"/>
    </source>
</evidence>
<reference evidence="7" key="1">
    <citation type="submission" date="2009-12" db="EMBL/GenBank/DDBJ databases">
        <title>Complete sequence of Treponema primitia strain ZAS-2.</title>
        <authorList>
            <person name="Tetu S.G."/>
            <person name="Matson E."/>
            <person name="Ren Q."/>
            <person name="Seshadri R."/>
            <person name="Elbourne L."/>
            <person name="Hassan K.A."/>
            <person name="Durkin A."/>
            <person name="Radune D."/>
            <person name="Mohamoud Y."/>
            <person name="Shay R."/>
            <person name="Jin S."/>
            <person name="Zhang X."/>
            <person name="Lucey K."/>
            <person name="Ballor N.R."/>
            <person name="Ottesen E."/>
            <person name="Rosenthal R."/>
            <person name="Allen A."/>
            <person name="Leadbetter J.R."/>
            <person name="Paulsen I.T."/>
        </authorList>
    </citation>
    <scope>NUCLEOTIDE SEQUENCE [LARGE SCALE GENOMIC DNA]</scope>
    <source>
        <strain evidence="7">ATCC BAA-887 / DSM 12427 / ZAS-2</strain>
    </source>
</reference>
<dbReference type="Gene3D" id="3.40.50.2300">
    <property type="match status" value="1"/>
</dbReference>
<accession>F5YL67</accession>
<dbReference type="SUPFAM" id="SSF52172">
    <property type="entry name" value="CheY-like"/>
    <property type="match status" value="1"/>
</dbReference>
<dbReference type="InterPro" id="IPR000792">
    <property type="entry name" value="Tscrpt_reg_LuxR_C"/>
</dbReference>
<dbReference type="CDD" id="cd17535">
    <property type="entry name" value="REC_NarL-like"/>
    <property type="match status" value="1"/>
</dbReference>
<evidence type="ECO:0000256" key="2">
    <source>
        <dbReference type="ARBA" id="ARBA00023125"/>
    </source>
</evidence>
<dbReference type="GO" id="GO:0006355">
    <property type="term" value="P:regulation of DNA-templated transcription"/>
    <property type="evidence" value="ECO:0007669"/>
    <property type="project" value="InterPro"/>
</dbReference>
<keyword evidence="2" id="KW-0238">DNA-binding</keyword>
<keyword evidence="7" id="KW-1185">Reference proteome</keyword>
<feature type="domain" description="Response regulatory" evidence="5">
    <location>
        <begin position="3"/>
        <end position="124"/>
    </location>
</feature>